<dbReference type="InterPro" id="IPR016024">
    <property type="entry name" value="ARM-type_fold"/>
</dbReference>
<dbReference type="PANTHER" id="PTHR15245">
    <property type="entry name" value="SYMPLEKIN-RELATED"/>
    <property type="match status" value="1"/>
</dbReference>
<feature type="compositionally biased region" description="Polar residues" evidence="4">
    <location>
        <begin position="398"/>
        <end position="422"/>
    </location>
</feature>
<comment type="subcellular location">
    <subcellularLocation>
        <location evidence="1">Nucleus</location>
    </subcellularLocation>
</comment>
<dbReference type="Proteomes" id="UP001212152">
    <property type="component" value="Unassembled WGS sequence"/>
</dbReference>
<feature type="compositionally biased region" description="Basic and acidic residues" evidence="4">
    <location>
        <begin position="326"/>
        <end position="341"/>
    </location>
</feature>
<dbReference type="InterPro" id="IPR032460">
    <property type="entry name" value="Symplekin/Pta1_N"/>
</dbReference>
<feature type="region of interest" description="Disordered" evidence="4">
    <location>
        <begin position="460"/>
        <end position="482"/>
    </location>
</feature>
<protein>
    <recommendedName>
        <fullName evidence="9">Symplekin</fullName>
    </recommendedName>
</protein>
<feature type="region of interest" description="Disordered" evidence="4">
    <location>
        <begin position="788"/>
        <end position="831"/>
    </location>
</feature>
<evidence type="ECO:0008006" key="9">
    <source>
        <dbReference type="Google" id="ProtNLM"/>
    </source>
</evidence>
<organism evidence="7 8">
    <name type="scientific">Geranomyces variabilis</name>
    <dbReference type="NCBI Taxonomy" id="109894"/>
    <lineage>
        <taxon>Eukaryota</taxon>
        <taxon>Fungi</taxon>
        <taxon>Fungi incertae sedis</taxon>
        <taxon>Chytridiomycota</taxon>
        <taxon>Chytridiomycota incertae sedis</taxon>
        <taxon>Chytridiomycetes</taxon>
        <taxon>Spizellomycetales</taxon>
        <taxon>Powellomycetaceae</taxon>
        <taxon>Geranomyces</taxon>
    </lineage>
</organism>
<reference evidence="7" key="1">
    <citation type="submission" date="2020-05" db="EMBL/GenBank/DDBJ databases">
        <title>Phylogenomic resolution of chytrid fungi.</title>
        <authorList>
            <person name="Stajich J.E."/>
            <person name="Amses K."/>
            <person name="Simmons R."/>
            <person name="Seto K."/>
            <person name="Myers J."/>
            <person name="Bonds A."/>
            <person name="Quandt C.A."/>
            <person name="Barry K."/>
            <person name="Liu P."/>
            <person name="Grigoriev I."/>
            <person name="Longcore J.E."/>
            <person name="James T.Y."/>
        </authorList>
    </citation>
    <scope>NUCLEOTIDE SEQUENCE</scope>
    <source>
        <strain evidence="7">JEL0379</strain>
    </source>
</reference>
<dbReference type="AlphaFoldDB" id="A0AAD5TIP3"/>
<feature type="domain" description="Symplekin C-terminal" evidence="6">
    <location>
        <begin position="937"/>
        <end position="1141"/>
    </location>
</feature>
<feature type="compositionally biased region" description="Pro residues" evidence="4">
    <location>
        <begin position="465"/>
        <end position="478"/>
    </location>
</feature>
<dbReference type="Gene3D" id="1.25.10.10">
    <property type="entry name" value="Leucine-rich Repeat Variant"/>
    <property type="match status" value="1"/>
</dbReference>
<evidence type="ECO:0000256" key="2">
    <source>
        <dbReference type="ARBA" id="ARBA00022664"/>
    </source>
</evidence>
<evidence type="ECO:0000256" key="1">
    <source>
        <dbReference type="ARBA" id="ARBA00004123"/>
    </source>
</evidence>
<proteinExistence type="predicted"/>
<dbReference type="Pfam" id="PF11935">
    <property type="entry name" value="SYMPK_PTA1_N"/>
    <property type="match status" value="1"/>
</dbReference>
<evidence type="ECO:0000259" key="5">
    <source>
        <dbReference type="Pfam" id="PF11935"/>
    </source>
</evidence>
<evidence type="ECO:0000256" key="3">
    <source>
        <dbReference type="ARBA" id="ARBA00023242"/>
    </source>
</evidence>
<dbReference type="InterPro" id="IPR022075">
    <property type="entry name" value="Symplekin_C"/>
</dbReference>
<name>A0AAD5TIP3_9FUNG</name>
<keyword evidence="3" id="KW-0539">Nucleus</keyword>
<dbReference type="InterPro" id="IPR011989">
    <property type="entry name" value="ARM-like"/>
</dbReference>
<evidence type="ECO:0000313" key="7">
    <source>
        <dbReference type="EMBL" id="KAJ3175833.1"/>
    </source>
</evidence>
<gene>
    <name evidence="7" type="ORF">HDU87_005661</name>
</gene>
<keyword evidence="8" id="KW-1185">Reference proteome</keyword>
<dbReference type="PANTHER" id="PTHR15245:SF20">
    <property type="entry name" value="SYMPLEKIN"/>
    <property type="match status" value="1"/>
</dbReference>
<dbReference type="SUPFAM" id="SSF48371">
    <property type="entry name" value="ARM repeat"/>
    <property type="match status" value="1"/>
</dbReference>
<feature type="domain" description="Symplekin/Pta1 N-terminal" evidence="5">
    <location>
        <begin position="103"/>
        <end position="314"/>
    </location>
</feature>
<accession>A0AAD5TIP3</accession>
<keyword evidence="2" id="KW-0507">mRNA processing</keyword>
<dbReference type="Pfam" id="PF12295">
    <property type="entry name" value="Symplekin_C"/>
    <property type="match status" value="1"/>
</dbReference>
<comment type="caution">
    <text evidence="7">The sequence shown here is derived from an EMBL/GenBank/DDBJ whole genome shotgun (WGS) entry which is preliminary data.</text>
</comment>
<dbReference type="EMBL" id="JADGJQ010000047">
    <property type="protein sequence ID" value="KAJ3175833.1"/>
    <property type="molecule type" value="Genomic_DNA"/>
</dbReference>
<feature type="region of interest" description="Disordered" evidence="4">
    <location>
        <begin position="1181"/>
        <end position="1213"/>
    </location>
</feature>
<dbReference type="GO" id="GO:0006397">
    <property type="term" value="P:mRNA processing"/>
    <property type="evidence" value="ECO:0007669"/>
    <property type="project" value="UniProtKB-KW"/>
</dbReference>
<evidence type="ECO:0000313" key="8">
    <source>
        <dbReference type="Proteomes" id="UP001212152"/>
    </source>
</evidence>
<feature type="region of interest" description="Disordered" evidence="4">
    <location>
        <begin position="396"/>
        <end position="422"/>
    </location>
</feature>
<feature type="region of interest" description="Disordered" evidence="4">
    <location>
        <begin position="309"/>
        <end position="355"/>
    </location>
</feature>
<sequence>MAEPAASQALLLLNAARTVADAEQRVAVLHQLHELMKREPTLLPAFFPHALGLAVDPQPDLRIGLTRLIEDTICRMSVPDDVKLLVSARSVEALSFLMADANPGVLKRVIRCSTSIYPFVFKWLCRLPTDPSVWQGVAALKVKIFAVLGHANDGVKESTLRFLHKLLIVQSPRDASVPAVGTDSVSVDFVPANHPFINPRELVAESAGLFSRLLTYLASPGISAGPICANINCLVALCKTRPQYLQQLLTALIQWPTMAPPMPSIQRKSVERTIKIALMTALKSPASAPFTEILMQALTFLGARPHEIQHARRRDLKRSSGSSSRNDYKRVKVETPTEQRSRTGTPQPESSEPIDLSSFDITTLPANLVAELVVITIGQCEQSRWEQGVELFRRATGVGSSDSRPSQAQDNLGSVPDSTSVVKPQGQIDLSALTKDEDVEGAIRIDPMAVSQFDDTETDVYTARQPPPQKPSQPPPGPVKNDVEIDAEMLDGSAAEATLAGESDTTDLELTPTQRKSQVLAAVRRILELESSFGIPASGSAAPIEDAVGFQSLPAARSGWMQVLSRLTTAANSGLGGVLQRDTEEETELKSLVVNALLEDFRNRHELAVTWLHHLWIEDEEKSRLKDPAEESSVPPKEYKKWFHLILDALGTRLEPKDKTFTKFLIDVPEVTTEAISTIARKHCDSEDRMQLGLFTLQGLINLRPAVRDQCLQLLMNYALSPIKLTRATAIVMCKRFLGENQDVGSRIEQFALECINKLRCPPPPPPPPPSPAQNEIVPSDSMQDVAFSEGSVPGATNGSGSPAADVATDVNGVDSQENDTKPSAPTASEEWQELDVIRHLELYFALCSKNNDLLIEIFQLYKDLAPGVQSAVRASIQPLIKALAAQPARLMPLIRAFPDGSDPLILQTLVIMTERELPSAQLVAVVRNVFTEKDLDARFLIPIISGLDRAEALQYLSKIVLLLDGTEAQRKTVRDAFVRLVDSPSAKNAAASGVVTSAVVVSSVKRVHGGAGSPLAPSELLVALHHMEDVVGLKRTVEAINVCFSMQDVFKQEVLAVVLQQLVDQPKLPTLFMRTVIQSVNQYSGLVSFVANLLLKLINRKIWTFPKLWDGFVRCCTIMFPTSIQVLQSLPKAQALDVLKRSAKLKASVVDHLSKLDPERRSRRDMMLLATLVVGEAPEVQRDGAGAVEPSSPHGSVEPAPTATLLKEESVA</sequence>
<dbReference type="InterPro" id="IPR021850">
    <property type="entry name" value="Symplekin/Pta1"/>
</dbReference>
<evidence type="ECO:0000256" key="4">
    <source>
        <dbReference type="SAM" id="MobiDB-lite"/>
    </source>
</evidence>
<dbReference type="GO" id="GO:0005847">
    <property type="term" value="C:mRNA cleavage and polyadenylation specificity factor complex"/>
    <property type="evidence" value="ECO:0007669"/>
    <property type="project" value="TreeGrafter"/>
</dbReference>
<evidence type="ECO:0000259" key="6">
    <source>
        <dbReference type="Pfam" id="PF12295"/>
    </source>
</evidence>